<dbReference type="FunCoup" id="T1G708">
    <property type="interactions" value="152"/>
</dbReference>
<dbReference type="InterPro" id="IPR038354">
    <property type="entry name" value="VKOR_sf"/>
</dbReference>
<keyword evidence="5" id="KW-0874">Quinone</keyword>
<feature type="transmembrane region" description="Helical" evidence="12">
    <location>
        <begin position="6"/>
        <end position="23"/>
    </location>
</feature>
<dbReference type="GeneID" id="20216855"/>
<dbReference type="GO" id="GO:0047057">
    <property type="term" value="F:vitamin-K-epoxide reductase (warfarin-sensitive) activity"/>
    <property type="evidence" value="ECO:0000318"/>
    <property type="project" value="GO_Central"/>
</dbReference>
<evidence type="ECO:0000256" key="4">
    <source>
        <dbReference type="ARBA" id="ARBA00022692"/>
    </source>
</evidence>
<organism evidence="15 16">
    <name type="scientific">Helobdella robusta</name>
    <name type="common">Californian leech</name>
    <dbReference type="NCBI Taxonomy" id="6412"/>
    <lineage>
        <taxon>Eukaryota</taxon>
        <taxon>Metazoa</taxon>
        <taxon>Spiralia</taxon>
        <taxon>Lophotrochozoa</taxon>
        <taxon>Annelida</taxon>
        <taxon>Clitellata</taxon>
        <taxon>Hirudinea</taxon>
        <taxon>Rhynchobdellida</taxon>
        <taxon>Glossiphoniidae</taxon>
        <taxon>Helobdella</taxon>
    </lineage>
</organism>
<proteinExistence type="inferred from homology"/>
<dbReference type="STRING" id="6412.T1G708"/>
<accession>T1G708</accession>
<keyword evidence="6" id="KW-0256">Endoplasmic reticulum</keyword>
<evidence type="ECO:0000256" key="12">
    <source>
        <dbReference type="SAM" id="Phobius"/>
    </source>
</evidence>
<keyword evidence="11" id="KW-0676">Redox-active center</keyword>
<keyword evidence="8" id="KW-0560">Oxidoreductase</keyword>
<reference evidence="16" key="1">
    <citation type="submission" date="2012-12" db="EMBL/GenBank/DDBJ databases">
        <authorList>
            <person name="Hellsten U."/>
            <person name="Grimwood J."/>
            <person name="Chapman J.A."/>
            <person name="Shapiro H."/>
            <person name="Aerts A."/>
            <person name="Otillar R.P."/>
            <person name="Terry A.Y."/>
            <person name="Boore J.L."/>
            <person name="Simakov O."/>
            <person name="Marletaz F."/>
            <person name="Cho S.-J."/>
            <person name="Edsinger-Gonzales E."/>
            <person name="Havlak P."/>
            <person name="Kuo D.-H."/>
            <person name="Larsson T."/>
            <person name="Lv J."/>
            <person name="Arendt D."/>
            <person name="Savage R."/>
            <person name="Osoegawa K."/>
            <person name="de Jong P."/>
            <person name="Lindberg D.R."/>
            <person name="Seaver E.C."/>
            <person name="Weisblat D.A."/>
            <person name="Putnam N.H."/>
            <person name="Grigoriev I.V."/>
            <person name="Rokhsar D.S."/>
        </authorList>
    </citation>
    <scope>NUCLEOTIDE SEQUENCE</scope>
</reference>
<evidence type="ECO:0000256" key="5">
    <source>
        <dbReference type="ARBA" id="ARBA00022719"/>
    </source>
</evidence>
<dbReference type="GO" id="GO:0048038">
    <property type="term" value="F:quinone binding"/>
    <property type="evidence" value="ECO:0007669"/>
    <property type="project" value="UniProtKB-KW"/>
</dbReference>
<dbReference type="InParanoid" id="T1G708"/>
<dbReference type="eggNOG" id="ENOG502S4E7">
    <property type="taxonomic scope" value="Eukaryota"/>
</dbReference>
<dbReference type="AlphaFoldDB" id="T1G708"/>
<protein>
    <recommendedName>
        <fullName evidence="3">vitamin-K-epoxide reductase (warfarin-sensitive)</fullName>
        <ecNumber evidence="3">1.17.4.4</ecNumber>
    </recommendedName>
</protein>
<feature type="transmembrane region" description="Helical" evidence="12">
    <location>
        <begin position="101"/>
        <end position="120"/>
    </location>
</feature>
<dbReference type="EC" id="1.17.4.4" evidence="3"/>
<reference evidence="15" key="3">
    <citation type="submission" date="2015-06" db="UniProtKB">
        <authorList>
            <consortium name="EnsemblMetazoa"/>
        </authorList>
    </citation>
    <scope>IDENTIFICATION</scope>
</reference>
<dbReference type="Pfam" id="PF07884">
    <property type="entry name" value="VKOR"/>
    <property type="match status" value="1"/>
</dbReference>
<evidence type="ECO:0000256" key="2">
    <source>
        <dbReference type="ARBA" id="ARBA00006214"/>
    </source>
</evidence>
<evidence type="ECO:0000256" key="3">
    <source>
        <dbReference type="ARBA" id="ARBA00012278"/>
    </source>
</evidence>
<dbReference type="OMA" id="CDFNEHM"/>
<keyword evidence="16" id="KW-1185">Reference proteome</keyword>
<dbReference type="EMBL" id="AMQM01007299">
    <property type="status" value="NOT_ANNOTATED_CDS"/>
    <property type="molecule type" value="Genomic_DNA"/>
</dbReference>
<feature type="transmembrane region" description="Helical" evidence="12">
    <location>
        <begin position="79"/>
        <end position="95"/>
    </location>
</feature>
<gene>
    <name evidence="15" type="primary">20216855</name>
    <name evidence="14" type="ORF">HELRODRAFT_88258</name>
</gene>
<reference evidence="14 16" key="2">
    <citation type="journal article" date="2013" name="Nature">
        <title>Insights into bilaterian evolution from three spiralian genomes.</title>
        <authorList>
            <person name="Simakov O."/>
            <person name="Marletaz F."/>
            <person name="Cho S.J."/>
            <person name="Edsinger-Gonzales E."/>
            <person name="Havlak P."/>
            <person name="Hellsten U."/>
            <person name="Kuo D.H."/>
            <person name="Larsson T."/>
            <person name="Lv J."/>
            <person name="Arendt D."/>
            <person name="Savage R."/>
            <person name="Osoegawa K."/>
            <person name="de Jong P."/>
            <person name="Grimwood J."/>
            <person name="Chapman J.A."/>
            <person name="Shapiro H."/>
            <person name="Aerts A."/>
            <person name="Otillar R.P."/>
            <person name="Terry A.Y."/>
            <person name="Boore J.L."/>
            <person name="Grigoriev I.V."/>
            <person name="Lindberg D.R."/>
            <person name="Seaver E.C."/>
            <person name="Weisblat D.A."/>
            <person name="Putnam N.H."/>
            <person name="Rokhsar D.S."/>
        </authorList>
    </citation>
    <scope>NUCLEOTIDE SEQUENCE</scope>
</reference>
<dbReference type="KEGG" id="hro:HELRODRAFT_88258"/>
<comment type="subcellular location">
    <subcellularLocation>
        <location evidence="1">Endoplasmic reticulum membrane</location>
        <topology evidence="1">Multi-pass membrane protein</topology>
    </subcellularLocation>
</comment>
<dbReference type="SMART" id="SM00756">
    <property type="entry name" value="VKc"/>
    <property type="match status" value="1"/>
</dbReference>
<evidence type="ECO:0000259" key="13">
    <source>
        <dbReference type="SMART" id="SM00756"/>
    </source>
</evidence>
<evidence type="ECO:0000313" key="16">
    <source>
        <dbReference type="Proteomes" id="UP000015101"/>
    </source>
</evidence>
<evidence type="ECO:0000313" key="14">
    <source>
        <dbReference type="EMBL" id="ESN93796.1"/>
    </source>
</evidence>
<dbReference type="InterPro" id="IPR012932">
    <property type="entry name" value="VKOR"/>
</dbReference>
<dbReference type="CDD" id="cd12917">
    <property type="entry name" value="VKOR_euk"/>
    <property type="match status" value="1"/>
</dbReference>
<name>T1G708_HELRO</name>
<evidence type="ECO:0000256" key="7">
    <source>
        <dbReference type="ARBA" id="ARBA00022989"/>
    </source>
</evidence>
<keyword evidence="4 12" id="KW-0812">Transmembrane</keyword>
<dbReference type="RefSeq" id="XP_009028120.1">
    <property type="nucleotide sequence ID" value="XM_009029872.1"/>
</dbReference>
<dbReference type="GO" id="GO:0005789">
    <property type="term" value="C:endoplasmic reticulum membrane"/>
    <property type="evidence" value="ECO:0007669"/>
    <property type="project" value="UniProtKB-SubCell"/>
</dbReference>
<keyword evidence="10" id="KW-1015">Disulfide bond</keyword>
<evidence type="ECO:0000256" key="8">
    <source>
        <dbReference type="ARBA" id="ARBA00023002"/>
    </source>
</evidence>
<evidence type="ECO:0000256" key="9">
    <source>
        <dbReference type="ARBA" id="ARBA00023136"/>
    </source>
</evidence>
<dbReference type="OrthoDB" id="17010at2759"/>
<evidence type="ECO:0000256" key="11">
    <source>
        <dbReference type="ARBA" id="ARBA00023284"/>
    </source>
</evidence>
<dbReference type="Gene3D" id="1.20.1440.130">
    <property type="entry name" value="VKOR domain"/>
    <property type="match status" value="1"/>
</dbReference>
<sequence length="149" mass="16833">MEYLFDIYTIVCLVGIALSVYAWHVERNKKCDKDYIAFCDLGANMQCSRVLTSEYSVGFGIFGTYLGCDSILNRPNCELGMIFYAAQIVVLTLLGPFASVFLFLCSFASCIMSVYLAYLLAFKLKDICVVCISTYIVNFILLYISFNRL</sequence>
<dbReference type="InterPro" id="IPR042406">
    <property type="entry name" value="VKORC1/VKORC1L1"/>
</dbReference>
<comment type="similarity">
    <text evidence="2">Belongs to the VKOR family.</text>
</comment>
<dbReference type="Proteomes" id="UP000015101">
    <property type="component" value="Unassembled WGS sequence"/>
</dbReference>
<evidence type="ECO:0000313" key="15">
    <source>
        <dbReference type="EnsemblMetazoa" id="HelroP88258"/>
    </source>
</evidence>
<feature type="domain" description="Vitamin K epoxide reductase" evidence="13">
    <location>
        <begin position="1"/>
        <end position="149"/>
    </location>
</feature>
<keyword evidence="9 12" id="KW-0472">Membrane</keyword>
<dbReference type="PANTHER" id="PTHR14519:SF5">
    <property type="entry name" value="VITAMIN K EPOXIDE REDUCTASE COMPLEX SUBUNIT 1-LIKE PROTEIN 1"/>
    <property type="match status" value="1"/>
</dbReference>
<dbReference type="HOGENOM" id="CLU_105471_0_0_1"/>
<dbReference type="PANTHER" id="PTHR14519">
    <property type="entry name" value="VITAMIN K EPOXIDE REDUCTASE COMPLEX, SUBUNIT 1"/>
    <property type="match status" value="1"/>
</dbReference>
<dbReference type="GO" id="GO:0042373">
    <property type="term" value="P:vitamin K metabolic process"/>
    <property type="evidence" value="ECO:0000318"/>
    <property type="project" value="GO_Central"/>
</dbReference>
<dbReference type="EMBL" id="KB097594">
    <property type="protein sequence ID" value="ESN93796.1"/>
    <property type="molecule type" value="Genomic_DNA"/>
</dbReference>
<feature type="transmembrane region" description="Helical" evidence="12">
    <location>
        <begin position="127"/>
        <end position="146"/>
    </location>
</feature>
<dbReference type="EnsemblMetazoa" id="HelroT88258">
    <property type="protein sequence ID" value="HelroP88258"/>
    <property type="gene ID" value="HelroG88258"/>
</dbReference>
<evidence type="ECO:0000256" key="10">
    <source>
        <dbReference type="ARBA" id="ARBA00023157"/>
    </source>
</evidence>
<keyword evidence="7 12" id="KW-1133">Transmembrane helix</keyword>
<evidence type="ECO:0000256" key="6">
    <source>
        <dbReference type="ARBA" id="ARBA00022824"/>
    </source>
</evidence>
<dbReference type="CTD" id="20216855"/>
<evidence type="ECO:0000256" key="1">
    <source>
        <dbReference type="ARBA" id="ARBA00004477"/>
    </source>
</evidence>